<protein>
    <submittedName>
        <fullName evidence="2">Uncharacterized protein</fullName>
    </submittedName>
</protein>
<evidence type="ECO:0000313" key="3">
    <source>
        <dbReference type="Proteomes" id="UP000033188"/>
    </source>
</evidence>
<keyword evidence="1" id="KW-0732">Signal</keyword>
<reference evidence="3" key="1">
    <citation type="journal article" date="2014" name="Nucleic Acids Res.">
        <title>The evolutionary dynamics of variant antigen genes in Babesia reveal a history of genomic innovation underlying host-parasite interaction.</title>
        <authorList>
            <person name="Jackson A.P."/>
            <person name="Otto T.D."/>
            <person name="Darby A."/>
            <person name="Ramaprasad A."/>
            <person name="Xia D."/>
            <person name="Echaide I.E."/>
            <person name="Farber M."/>
            <person name="Gahlot S."/>
            <person name="Gamble J."/>
            <person name="Gupta D."/>
            <person name="Gupta Y."/>
            <person name="Jackson L."/>
            <person name="Malandrin L."/>
            <person name="Malas T.B."/>
            <person name="Moussa E."/>
            <person name="Nair M."/>
            <person name="Reid A.J."/>
            <person name="Sanders M."/>
            <person name="Sharma J."/>
            <person name="Tracey A."/>
            <person name="Quail M.A."/>
            <person name="Weir W."/>
            <person name="Wastling J.M."/>
            <person name="Hall N."/>
            <person name="Willadsen P."/>
            <person name="Lingelbach K."/>
            <person name="Shiels B."/>
            <person name="Tait A."/>
            <person name="Berriman M."/>
            <person name="Allred D.R."/>
            <person name="Pain A."/>
        </authorList>
    </citation>
    <scope>NUCLEOTIDE SEQUENCE [LARGE SCALE GENOMIC DNA]</scope>
    <source>
        <strain evidence="3">Bond</strain>
    </source>
</reference>
<accession>A0A061DDT5</accession>
<evidence type="ECO:0000313" key="2">
    <source>
        <dbReference type="EMBL" id="CDR96555.1"/>
    </source>
</evidence>
<dbReference type="VEuPathDB" id="PiroplasmaDB:BBBOND_0304580"/>
<dbReference type="Proteomes" id="UP000033188">
    <property type="component" value="Chromosome 3"/>
</dbReference>
<dbReference type="RefSeq" id="XP_012768741.1">
    <property type="nucleotide sequence ID" value="XM_012913287.1"/>
</dbReference>
<name>A0A061DDT5_BABBI</name>
<dbReference type="AlphaFoldDB" id="A0A061DDT5"/>
<dbReference type="KEGG" id="bbig:BBBOND_0304580"/>
<sequence length="256" mass="28263">MAPILAVLALAVQLCLAKHKDKPKKAHIPNIAPCGEGLKGLLNYQFDREDEEAVITTAAYLSKNTVKLYTGNVNYRTIDLNDAISPLETLGEKCFAIRSRDALPNVLCASGLLERNRWINSIEASMLCAETGIKSTLPLIPGEERLEELDKEKPAGINLFIHDSPVGRPEIYINGKTTKELEDERNKQSIDASHVINDMQELGDLDQLFPTFETNDGEPMTVAPIDEEALAEARAEAGMVDDTTPDLGYYKHEQSL</sequence>
<keyword evidence="3" id="KW-1185">Reference proteome</keyword>
<dbReference type="OMA" id="ESIFCKE"/>
<proteinExistence type="predicted"/>
<dbReference type="OrthoDB" id="340921at2759"/>
<gene>
    <name evidence="2" type="ORF">BBBOND_0304580</name>
</gene>
<organism evidence="2 3">
    <name type="scientific">Babesia bigemina</name>
    <dbReference type="NCBI Taxonomy" id="5866"/>
    <lineage>
        <taxon>Eukaryota</taxon>
        <taxon>Sar</taxon>
        <taxon>Alveolata</taxon>
        <taxon>Apicomplexa</taxon>
        <taxon>Aconoidasida</taxon>
        <taxon>Piroplasmida</taxon>
        <taxon>Babesiidae</taxon>
        <taxon>Babesia</taxon>
    </lineage>
</organism>
<dbReference type="GeneID" id="24565096"/>
<dbReference type="EMBL" id="LK391709">
    <property type="protein sequence ID" value="CDR96555.1"/>
    <property type="molecule type" value="Genomic_DNA"/>
</dbReference>
<feature type="signal peptide" evidence="1">
    <location>
        <begin position="1"/>
        <end position="17"/>
    </location>
</feature>
<evidence type="ECO:0000256" key="1">
    <source>
        <dbReference type="SAM" id="SignalP"/>
    </source>
</evidence>
<feature type="chain" id="PRO_5001596249" evidence="1">
    <location>
        <begin position="18"/>
        <end position="256"/>
    </location>
</feature>